<gene>
    <name evidence="9" type="ORF">METZ01_LOCUS60571</name>
</gene>
<dbReference type="PROSITE" id="PS50928">
    <property type="entry name" value="ABC_TM1"/>
    <property type="match status" value="1"/>
</dbReference>
<protein>
    <recommendedName>
        <fullName evidence="8">ABC transmembrane type-1 domain-containing protein</fullName>
    </recommendedName>
</protein>
<keyword evidence="5 7" id="KW-1133">Transmembrane helix</keyword>
<evidence type="ECO:0000256" key="2">
    <source>
        <dbReference type="ARBA" id="ARBA00022448"/>
    </source>
</evidence>
<evidence type="ECO:0000256" key="4">
    <source>
        <dbReference type="ARBA" id="ARBA00022692"/>
    </source>
</evidence>
<dbReference type="Gene3D" id="1.10.3720.10">
    <property type="entry name" value="MetI-like"/>
    <property type="match status" value="1"/>
</dbReference>
<sequence length="282" mass="30969">MNIFRSKYFYKFSQNPLSVIGLIIVSLVIFMAVFAPIITPFPEHVGPFTDFANKSKPPSLKYIFGTDKIGRDIFTRVIYGYRISLTLGIVVLSIAAPIGVTMGLCAGYIGKKTEIILMRITDIFLAIPALVLALAIIGLLDRPNLFYTMIAVSMAWWPWYTRLIYNITRSIRAEGYVAAAEIMGASKLHIMFKEILPNCLPSLLTKITLDLGFVILVGSSLSFLGLGAQAPTPDLGTMVAKGASLLPDAWWFSLFPGFAILIVVLGFNLVGDGLKDMFDVDV</sequence>
<dbReference type="InterPro" id="IPR035906">
    <property type="entry name" value="MetI-like_sf"/>
</dbReference>
<feature type="transmembrane region" description="Helical" evidence="7">
    <location>
        <begin position="250"/>
        <end position="270"/>
    </location>
</feature>
<feature type="transmembrane region" description="Helical" evidence="7">
    <location>
        <begin position="116"/>
        <end position="139"/>
    </location>
</feature>
<dbReference type="AlphaFoldDB" id="A0A381SZ73"/>
<keyword evidence="3" id="KW-1003">Cell membrane</keyword>
<feature type="transmembrane region" description="Helical" evidence="7">
    <location>
        <begin position="83"/>
        <end position="109"/>
    </location>
</feature>
<keyword evidence="2" id="KW-0813">Transport</keyword>
<dbReference type="GO" id="GO:0005886">
    <property type="term" value="C:plasma membrane"/>
    <property type="evidence" value="ECO:0007669"/>
    <property type="project" value="UniProtKB-SubCell"/>
</dbReference>
<dbReference type="Pfam" id="PF00528">
    <property type="entry name" value="BPD_transp_1"/>
    <property type="match status" value="1"/>
</dbReference>
<evidence type="ECO:0000256" key="7">
    <source>
        <dbReference type="SAM" id="Phobius"/>
    </source>
</evidence>
<feature type="transmembrane region" description="Helical" evidence="7">
    <location>
        <begin position="20"/>
        <end position="38"/>
    </location>
</feature>
<reference evidence="9" key="1">
    <citation type="submission" date="2018-05" db="EMBL/GenBank/DDBJ databases">
        <authorList>
            <person name="Lanie J.A."/>
            <person name="Ng W.-L."/>
            <person name="Kazmierczak K.M."/>
            <person name="Andrzejewski T.M."/>
            <person name="Davidsen T.M."/>
            <person name="Wayne K.J."/>
            <person name="Tettelin H."/>
            <person name="Glass J.I."/>
            <person name="Rusch D."/>
            <person name="Podicherti R."/>
            <person name="Tsui H.-C.T."/>
            <person name="Winkler M.E."/>
        </authorList>
    </citation>
    <scope>NUCLEOTIDE SEQUENCE</scope>
</reference>
<evidence type="ECO:0000256" key="5">
    <source>
        <dbReference type="ARBA" id="ARBA00022989"/>
    </source>
</evidence>
<feature type="transmembrane region" description="Helical" evidence="7">
    <location>
        <begin position="145"/>
        <end position="165"/>
    </location>
</feature>
<evidence type="ECO:0000256" key="3">
    <source>
        <dbReference type="ARBA" id="ARBA00022475"/>
    </source>
</evidence>
<evidence type="ECO:0000313" key="9">
    <source>
        <dbReference type="EMBL" id="SVA07717.1"/>
    </source>
</evidence>
<dbReference type="InterPro" id="IPR000515">
    <property type="entry name" value="MetI-like"/>
</dbReference>
<name>A0A381SZ73_9ZZZZ</name>
<dbReference type="Pfam" id="PF12911">
    <property type="entry name" value="OppC_N"/>
    <property type="match status" value="1"/>
</dbReference>
<keyword evidence="6 7" id="KW-0472">Membrane</keyword>
<keyword evidence="4 7" id="KW-0812">Transmembrane</keyword>
<accession>A0A381SZ73</accession>
<evidence type="ECO:0000256" key="6">
    <source>
        <dbReference type="ARBA" id="ARBA00023136"/>
    </source>
</evidence>
<dbReference type="InterPro" id="IPR025966">
    <property type="entry name" value="OppC_N"/>
</dbReference>
<organism evidence="9">
    <name type="scientific">marine metagenome</name>
    <dbReference type="NCBI Taxonomy" id="408172"/>
    <lineage>
        <taxon>unclassified sequences</taxon>
        <taxon>metagenomes</taxon>
        <taxon>ecological metagenomes</taxon>
    </lineage>
</organism>
<dbReference type="SUPFAM" id="SSF161098">
    <property type="entry name" value="MetI-like"/>
    <property type="match status" value="1"/>
</dbReference>
<feature type="domain" description="ABC transmembrane type-1" evidence="8">
    <location>
        <begin position="81"/>
        <end position="271"/>
    </location>
</feature>
<dbReference type="GO" id="GO:0055085">
    <property type="term" value="P:transmembrane transport"/>
    <property type="evidence" value="ECO:0007669"/>
    <property type="project" value="InterPro"/>
</dbReference>
<evidence type="ECO:0000256" key="1">
    <source>
        <dbReference type="ARBA" id="ARBA00004651"/>
    </source>
</evidence>
<proteinExistence type="predicted"/>
<dbReference type="PANTHER" id="PTHR43386">
    <property type="entry name" value="OLIGOPEPTIDE TRANSPORT SYSTEM PERMEASE PROTEIN APPC"/>
    <property type="match status" value="1"/>
</dbReference>
<feature type="transmembrane region" description="Helical" evidence="7">
    <location>
        <begin position="211"/>
        <end position="230"/>
    </location>
</feature>
<dbReference type="InterPro" id="IPR050366">
    <property type="entry name" value="BP-dependent_transpt_permease"/>
</dbReference>
<dbReference type="PANTHER" id="PTHR43386:SF1">
    <property type="entry name" value="D,D-DIPEPTIDE TRANSPORT SYSTEM PERMEASE PROTEIN DDPC-RELATED"/>
    <property type="match status" value="1"/>
</dbReference>
<dbReference type="CDD" id="cd06261">
    <property type="entry name" value="TM_PBP2"/>
    <property type="match status" value="1"/>
</dbReference>
<evidence type="ECO:0000259" key="8">
    <source>
        <dbReference type="PROSITE" id="PS50928"/>
    </source>
</evidence>
<dbReference type="EMBL" id="UINC01003601">
    <property type="protein sequence ID" value="SVA07717.1"/>
    <property type="molecule type" value="Genomic_DNA"/>
</dbReference>
<comment type="subcellular location">
    <subcellularLocation>
        <location evidence="1">Cell membrane</location>
        <topology evidence="1">Multi-pass membrane protein</topology>
    </subcellularLocation>
</comment>